<dbReference type="PROSITE" id="PS50043">
    <property type="entry name" value="HTH_LUXR_2"/>
    <property type="match status" value="1"/>
</dbReference>
<keyword evidence="1" id="KW-0805">Transcription regulation</keyword>
<dbReference type="PANTHER" id="PTHR44688">
    <property type="entry name" value="DNA-BINDING TRANSCRIPTIONAL ACTIVATOR DEVR_DOSR"/>
    <property type="match status" value="1"/>
</dbReference>
<evidence type="ECO:0000313" key="6">
    <source>
        <dbReference type="Proteomes" id="UP000215459"/>
    </source>
</evidence>
<keyword evidence="2" id="KW-0238">DNA-binding</keyword>
<reference evidence="5 6" key="1">
    <citation type="submission" date="2017-07" db="EMBL/GenBank/DDBJ databases">
        <title>The genome sequence of Paludifilum halophilum highlights mechanisms for microbial adaptation to high salt environemnts.</title>
        <authorList>
            <person name="Belbahri L."/>
        </authorList>
    </citation>
    <scope>NUCLEOTIDE SEQUENCE [LARGE SCALE GENOMIC DNA]</scope>
    <source>
        <strain evidence="5 6">DSM 102817</strain>
    </source>
</reference>
<dbReference type="OrthoDB" id="2825042at2"/>
<dbReference type="GO" id="GO:0006355">
    <property type="term" value="P:regulation of DNA-templated transcription"/>
    <property type="evidence" value="ECO:0007669"/>
    <property type="project" value="InterPro"/>
</dbReference>
<feature type="domain" description="HTH luxR-type" evidence="4">
    <location>
        <begin position="46"/>
        <end position="111"/>
    </location>
</feature>
<evidence type="ECO:0000313" key="5">
    <source>
        <dbReference type="EMBL" id="OYD08117.1"/>
    </source>
</evidence>
<dbReference type="InterPro" id="IPR036388">
    <property type="entry name" value="WH-like_DNA-bd_sf"/>
</dbReference>
<dbReference type="Pfam" id="PF00196">
    <property type="entry name" value="GerE"/>
    <property type="match status" value="1"/>
</dbReference>
<dbReference type="GO" id="GO:0003677">
    <property type="term" value="F:DNA binding"/>
    <property type="evidence" value="ECO:0007669"/>
    <property type="project" value="UniProtKB-KW"/>
</dbReference>
<name>A0A235B8D0_9BACL</name>
<protein>
    <recommendedName>
        <fullName evidence="4">HTH luxR-type domain-containing protein</fullName>
    </recommendedName>
</protein>
<dbReference type="EMBL" id="NOWF01000004">
    <property type="protein sequence ID" value="OYD08117.1"/>
    <property type="molecule type" value="Genomic_DNA"/>
</dbReference>
<dbReference type="Gene3D" id="1.10.10.10">
    <property type="entry name" value="Winged helix-like DNA-binding domain superfamily/Winged helix DNA-binding domain"/>
    <property type="match status" value="1"/>
</dbReference>
<dbReference type="PANTHER" id="PTHR44688:SF16">
    <property type="entry name" value="DNA-BINDING TRANSCRIPTIONAL ACTIVATOR DEVR_DOSR"/>
    <property type="match status" value="1"/>
</dbReference>
<dbReference type="SUPFAM" id="SSF46894">
    <property type="entry name" value="C-terminal effector domain of the bipartite response regulators"/>
    <property type="match status" value="1"/>
</dbReference>
<evidence type="ECO:0000256" key="2">
    <source>
        <dbReference type="ARBA" id="ARBA00023125"/>
    </source>
</evidence>
<dbReference type="PRINTS" id="PR00038">
    <property type="entry name" value="HTHLUXR"/>
</dbReference>
<organism evidence="5 6">
    <name type="scientific">Paludifilum halophilum</name>
    <dbReference type="NCBI Taxonomy" id="1642702"/>
    <lineage>
        <taxon>Bacteria</taxon>
        <taxon>Bacillati</taxon>
        <taxon>Bacillota</taxon>
        <taxon>Bacilli</taxon>
        <taxon>Bacillales</taxon>
        <taxon>Thermoactinomycetaceae</taxon>
        <taxon>Paludifilum</taxon>
    </lineage>
</organism>
<evidence type="ECO:0000256" key="3">
    <source>
        <dbReference type="ARBA" id="ARBA00023163"/>
    </source>
</evidence>
<comment type="caution">
    <text evidence="5">The sequence shown here is derived from an EMBL/GenBank/DDBJ whole genome shotgun (WGS) entry which is preliminary data.</text>
</comment>
<evidence type="ECO:0000256" key="1">
    <source>
        <dbReference type="ARBA" id="ARBA00023015"/>
    </source>
</evidence>
<keyword evidence="3" id="KW-0804">Transcription</keyword>
<dbReference type="SMART" id="SM00421">
    <property type="entry name" value="HTH_LUXR"/>
    <property type="match status" value="1"/>
</dbReference>
<keyword evidence="6" id="KW-1185">Reference proteome</keyword>
<dbReference type="InterPro" id="IPR016032">
    <property type="entry name" value="Sig_transdc_resp-reg_C-effctor"/>
</dbReference>
<evidence type="ECO:0000259" key="4">
    <source>
        <dbReference type="PROSITE" id="PS50043"/>
    </source>
</evidence>
<proteinExistence type="predicted"/>
<sequence>MSFLLLDCEKEPFHPSERTLETVDALVSRAAKSLSSVLSQSSAPDWPQTSPLLTAREKQVTQLLAEGYTTKEIAAHLYLSHHTITEHIRTILSKLKAKNRPEAIAKAFRQHLIH</sequence>
<accession>A0A235B8D0</accession>
<gene>
    <name evidence="5" type="ORF">CHM34_08385</name>
</gene>
<dbReference type="AlphaFoldDB" id="A0A235B8D0"/>
<dbReference type="Proteomes" id="UP000215459">
    <property type="component" value="Unassembled WGS sequence"/>
</dbReference>
<dbReference type="CDD" id="cd06170">
    <property type="entry name" value="LuxR_C_like"/>
    <property type="match status" value="1"/>
</dbReference>
<dbReference type="InterPro" id="IPR000792">
    <property type="entry name" value="Tscrpt_reg_LuxR_C"/>
</dbReference>